<dbReference type="GO" id="GO:0016887">
    <property type="term" value="F:ATP hydrolysis activity"/>
    <property type="evidence" value="ECO:0007669"/>
    <property type="project" value="InterPro"/>
</dbReference>
<dbReference type="Gene3D" id="3.40.50.300">
    <property type="entry name" value="P-loop containing nucleotide triphosphate hydrolases"/>
    <property type="match status" value="1"/>
</dbReference>
<dbReference type="Pfam" id="PF08402">
    <property type="entry name" value="TOBE_2"/>
    <property type="match status" value="1"/>
</dbReference>
<dbReference type="InterPro" id="IPR013611">
    <property type="entry name" value="Transp-assoc_OB_typ2"/>
</dbReference>
<comment type="caution">
    <text evidence="6">The sequence shown here is derived from an EMBL/GenBank/DDBJ whole genome shotgun (WGS) entry which is preliminary data.</text>
</comment>
<protein>
    <submittedName>
        <fullName evidence="6">ABC transporter</fullName>
    </submittedName>
</protein>
<dbReference type="PROSITE" id="PS00211">
    <property type="entry name" value="ABC_TRANSPORTER_1"/>
    <property type="match status" value="1"/>
</dbReference>
<sequence length="351" mass="38125">MSIRLSSLCKSFGDHLALDHVSVEIETGEFFVVLGPSGCGKSTLLRCIAGLEAIDSGEIALGGQMMAGPRTFVPPERRNVGVVFQSYALWPHMSVEQNVAFPLETAGLARSETADQTAACLEMVELAPLAKRRPADLSGGQRQRVALARCLAQSARTILMDEPLANLDPHLRSAMEEELAEFHRKSGSTTIFITHDQREAMALADRIALMKDGKLLQVDAPDKLYSRPASEMAAQFIGRSTIVNATAMQVQNGRARVHWADQPIDVACPSSTRPGPVRLMIRPEHLKPADDGALASIVQRATYRGGYWEAHVRIERTSEEVLVNLATRAGSGDELHLFLDGGWVVPADGPL</sequence>
<evidence type="ECO:0000256" key="3">
    <source>
        <dbReference type="ARBA" id="ARBA00022741"/>
    </source>
</evidence>
<dbReference type="PROSITE" id="PS50893">
    <property type="entry name" value="ABC_TRANSPORTER_2"/>
    <property type="match status" value="1"/>
</dbReference>
<dbReference type="Proteomes" id="UP000605148">
    <property type="component" value="Unassembled WGS sequence"/>
</dbReference>
<feature type="domain" description="ABC transporter" evidence="5">
    <location>
        <begin position="3"/>
        <end position="237"/>
    </location>
</feature>
<evidence type="ECO:0000313" key="7">
    <source>
        <dbReference type="Proteomes" id="UP000605148"/>
    </source>
</evidence>
<evidence type="ECO:0000256" key="1">
    <source>
        <dbReference type="ARBA" id="ARBA00005417"/>
    </source>
</evidence>
<dbReference type="GO" id="GO:0022857">
    <property type="term" value="F:transmembrane transporter activity"/>
    <property type="evidence" value="ECO:0007669"/>
    <property type="project" value="InterPro"/>
</dbReference>
<dbReference type="InterPro" id="IPR017871">
    <property type="entry name" value="ABC_transporter-like_CS"/>
</dbReference>
<dbReference type="Pfam" id="PF00005">
    <property type="entry name" value="ABC_tran"/>
    <property type="match status" value="1"/>
</dbReference>
<reference evidence="6" key="1">
    <citation type="journal article" date="2014" name="Int. J. Syst. Evol. Microbiol.">
        <title>Complete genome sequence of Corynebacterium casei LMG S-19264T (=DSM 44701T), isolated from a smear-ripened cheese.</title>
        <authorList>
            <consortium name="US DOE Joint Genome Institute (JGI-PGF)"/>
            <person name="Walter F."/>
            <person name="Albersmeier A."/>
            <person name="Kalinowski J."/>
            <person name="Ruckert C."/>
        </authorList>
    </citation>
    <scope>NUCLEOTIDE SEQUENCE</scope>
    <source>
        <strain evidence="6">CGMCC 1.12426</strain>
    </source>
</reference>
<dbReference type="FunFam" id="3.40.50.300:FF:000425">
    <property type="entry name" value="Probable ABC transporter, ATP-binding subunit"/>
    <property type="match status" value="1"/>
</dbReference>
<dbReference type="InterPro" id="IPR008995">
    <property type="entry name" value="Mo/tungstate-bd_C_term_dom"/>
</dbReference>
<dbReference type="SMART" id="SM00382">
    <property type="entry name" value="AAA"/>
    <property type="match status" value="1"/>
</dbReference>
<evidence type="ECO:0000259" key="5">
    <source>
        <dbReference type="PROSITE" id="PS50893"/>
    </source>
</evidence>
<proteinExistence type="inferred from homology"/>
<name>A0A916WVH0_9HYPH</name>
<keyword evidence="3" id="KW-0547">Nucleotide-binding</keyword>
<reference evidence="6" key="2">
    <citation type="submission" date="2020-09" db="EMBL/GenBank/DDBJ databases">
        <authorList>
            <person name="Sun Q."/>
            <person name="Zhou Y."/>
        </authorList>
    </citation>
    <scope>NUCLEOTIDE SEQUENCE</scope>
    <source>
        <strain evidence="6">CGMCC 1.12426</strain>
    </source>
</reference>
<organism evidence="6 7">
    <name type="scientific">Roseibium aquae</name>
    <dbReference type="NCBI Taxonomy" id="1323746"/>
    <lineage>
        <taxon>Bacteria</taxon>
        <taxon>Pseudomonadati</taxon>
        <taxon>Pseudomonadota</taxon>
        <taxon>Alphaproteobacteria</taxon>
        <taxon>Hyphomicrobiales</taxon>
        <taxon>Stappiaceae</taxon>
        <taxon>Roseibium</taxon>
    </lineage>
</organism>
<dbReference type="GO" id="GO:0005524">
    <property type="term" value="F:ATP binding"/>
    <property type="evidence" value="ECO:0007669"/>
    <property type="project" value="UniProtKB-KW"/>
</dbReference>
<dbReference type="PANTHER" id="PTHR42781:SF4">
    <property type="entry name" value="SPERMIDINE_PUTRESCINE IMPORT ATP-BINDING PROTEIN POTA"/>
    <property type="match status" value="1"/>
</dbReference>
<dbReference type="InterPro" id="IPR050093">
    <property type="entry name" value="ABC_SmlMolc_Importer"/>
</dbReference>
<dbReference type="InterPro" id="IPR003439">
    <property type="entry name" value="ABC_transporter-like_ATP-bd"/>
</dbReference>
<dbReference type="InterPro" id="IPR003593">
    <property type="entry name" value="AAA+_ATPase"/>
</dbReference>
<keyword evidence="7" id="KW-1185">Reference proteome</keyword>
<dbReference type="Gene3D" id="2.40.50.100">
    <property type="match status" value="1"/>
</dbReference>
<accession>A0A916WVH0</accession>
<dbReference type="GO" id="GO:0043190">
    <property type="term" value="C:ATP-binding cassette (ABC) transporter complex"/>
    <property type="evidence" value="ECO:0007669"/>
    <property type="project" value="InterPro"/>
</dbReference>
<dbReference type="EMBL" id="BMFA01000001">
    <property type="protein sequence ID" value="GGB33272.1"/>
    <property type="molecule type" value="Genomic_DNA"/>
</dbReference>
<evidence type="ECO:0000313" key="6">
    <source>
        <dbReference type="EMBL" id="GGB33272.1"/>
    </source>
</evidence>
<gene>
    <name evidence="6" type="ORF">GCM10011316_01670</name>
</gene>
<evidence type="ECO:0000256" key="2">
    <source>
        <dbReference type="ARBA" id="ARBA00022448"/>
    </source>
</evidence>
<keyword evidence="4" id="KW-0067">ATP-binding</keyword>
<dbReference type="RefSeq" id="WP_150493481.1">
    <property type="nucleotide sequence ID" value="NZ_BMFA01000001.1"/>
</dbReference>
<dbReference type="PANTHER" id="PTHR42781">
    <property type="entry name" value="SPERMIDINE/PUTRESCINE IMPORT ATP-BINDING PROTEIN POTA"/>
    <property type="match status" value="1"/>
</dbReference>
<dbReference type="GO" id="GO:0015697">
    <property type="term" value="P:quaternary ammonium group transport"/>
    <property type="evidence" value="ECO:0007669"/>
    <property type="project" value="UniProtKB-ARBA"/>
</dbReference>
<dbReference type="SUPFAM" id="SSF50331">
    <property type="entry name" value="MOP-like"/>
    <property type="match status" value="1"/>
</dbReference>
<dbReference type="InterPro" id="IPR027417">
    <property type="entry name" value="P-loop_NTPase"/>
</dbReference>
<evidence type="ECO:0000256" key="4">
    <source>
        <dbReference type="ARBA" id="ARBA00022840"/>
    </source>
</evidence>
<dbReference type="OrthoDB" id="9802264at2"/>
<dbReference type="SUPFAM" id="SSF52540">
    <property type="entry name" value="P-loop containing nucleoside triphosphate hydrolases"/>
    <property type="match status" value="1"/>
</dbReference>
<keyword evidence="2" id="KW-0813">Transport</keyword>
<dbReference type="AlphaFoldDB" id="A0A916WVH0"/>
<comment type="similarity">
    <text evidence="1">Belongs to the ABC transporter superfamily.</text>
</comment>